<dbReference type="Proteomes" id="UP000008792">
    <property type="component" value="Unassembled WGS sequence"/>
</dbReference>
<dbReference type="STRING" id="7244.B4LCK1"/>
<accession>B4LCK1</accession>
<protein>
    <submittedName>
        <fullName evidence="2">Uncharacterized protein</fullName>
    </submittedName>
</protein>
<dbReference type="SUPFAM" id="SSF55945">
    <property type="entry name" value="TATA-box binding protein-like"/>
    <property type="match status" value="1"/>
</dbReference>
<dbReference type="KEGG" id="dvi:6622613"/>
<keyword evidence="3" id="KW-1185">Reference proteome</keyword>
<dbReference type="HOGENOM" id="CLU_332411_0_0_1"/>
<dbReference type="OMA" id="LRVEMNF"/>
<dbReference type="EMBL" id="CH940647">
    <property type="protein sequence ID" value="EDW69864.1"/>
    <property type="molecule type" value="Genomic_DNA"/>
</dbReference>
<feature type="compositionally biased region" description="Basic residues" evidence="1">
    <location>
        <begin position="38"/>
        <end position="65"/>
    </location>
</feature>
<name>B4LCK1_DROVI</name>
<dbReference type="InParanoid" id="B4LCK1"/>
<sequence>MFGKSKKKHKESKELAPIYINLKNNEVQNYLPNDENVKKHKKSKHKEHHKKHGKKHKKHKHKHSKKENLPVPVPVAQLGSVPESLPEPVPVAELVPDVEPTTEQVPVQIEEKPCEPTVQSSMWWNYDQTLLSGYSFGNADLNFNLGGCGPMRINQPIRQFSTFIIPKLRNKQQQCMNLNAPSEVFTTQHSPARDLDWLHDQNFRPISPIKKSDIDHLPTSEDIWLSYEASKQGAEPEWPICCTMQNAFSSMPVAKARSVKSTSVESTQPSQVNDLDQVIASLANWDSSYERREEFDQQTQQDAASVSFVELDSLDLSLDEERGLVDFLKSKRLHTPLSDIKAFEMLLNMARSEENRKALQDLLRPKMLVHARPGKGMHTAPSREGQDTSVELELVKERTVIETTQQRVTERVELSNVAPLVIKNEDMQKAIDSIIVIDQPQEQQQQQKQKLDINTDDQPDNEKLPLTQRPDQALIVNVEKLPQLVATPKPQEDAVQLWLQQLGQDLSRVVQSRLDSLPIRVPERLPNAAHIEPIDFEAQISESAQMQPKTKTSTGEGMRPESELKITAGIPQSPGQWENSYKRRLDDFDDIIDQNMTEFRDPQGKRLRASRWLNDAGKRNLDSLKRVLEMPALPTHLDQGLQQLRILRPPTKRKIERTKMPVEMKLVRAYSTLEVNCNLDMNQLALELDNAVYNSDIQVLQMSYDAAQMAWIWDNGSILISNARSKAILVDTQKCILGKILSDAATANMAQHNALHSQMIHIAQFPWHICIEEFSQTYSLSSDTVQDSLRYAYYVNKNIPSVAAKVYESGAIHVFAMNAAQADNMLEKLFLLTANHRKSKTIIPPKQKSECNGTFIPLFPT</sequence>
<evidence type="ECO:0000256" key="1">
    <source>
        <dbReference type="SAM" id="MobiDB-lite"/>
    </source>
</evidence>
<dbReference type="eggNOG" id="ENOG502TEGR">
    <property type="taxonomic scope" value="Eukaryota"/>
</dbReference>
<dbReference type="AlphaFoldDB" id="B4LCK1"/>
<organism evidence="2 3">
    <name type="scientific">Drosophila virilis</name>
    <name type="common">Fruit fly</name>
    <dbReference type="NCBI Taxonomy" id="7244"/>
    <lineage>
        <taxon>Eukaryota</taxon>
        <taxon>Metazoa</taxon>
        <taxon>Ecdysozoa</taxon>
        <taxon>Arthropoda</taxon>
        <taxon>Hexapoda</taxon>
        <taxon>Insecta</taxon>
        <taxon>Pterygota</taxon>
        <taxon>Neoptera</taxon>
        <taxon>Endopterygota</taxon>
        <taxon>Diptera</taxon>
        <taxon>Brachycera</taxon>
        <taxon>Muscomorpha</taxon>
        <taxon>Ephydroidea</taxon>
        <taxon>Drosophilidae</taxon>
        <taxon>Drosophila</taxon>
    </lineage>
</organism>
<dbReference type="PhylomeDB" id="B4LCK1"/>
<proteinExistence type="predicted"/>
<feature type="region of interest" description="Disordered" evidence="1">
    <location>
        <begin position="24"/>
        <end position="69"/>
    </location>
</feature>
<feature type="region of interest" description="Disordered" evidence="1">
    <location>
        <begin position="441"/>
        <end position="466"/>
    </location>
</feature>
<evidence type="ECO:0000313" key="3">
    <source>
        <dbReference type="Proteomes" id="UP000008792"/>
    </source>
</evidence>
<dbReference type="SMR" id="B4LCK1"/>
<evidence type="ECO:0000313" key="2">
    <source>
        <dbReference type="EMBL" id="EDW69864.1"/>
    </source>
</evidence>
<gene>
    <name evidence="2" type="primary">Dvir\GJ11889</name>
    <name evidence="2" type="ORF">Dvir_GJ11889</name>
</gene>
<dbReference type="InterPro" id="IPR012295">
    <property type="entry name" value="TBP_dom_sf"/>
</dbReference>
<dbReference type="Gene3D" id="3.30.310.10">
    <property type="entry name" value="TATA-Binding Protein"/>
    <property type="match status" value="2"/>
</dbReference>
<reference evidence="2 3" key="1">
    <citation type="journal article" date="2007" name="Nature">
        <title>Evolution of genes and genomes on the Drosophila phylogeny.</title>
        <authorList>
            <consortium name="Drosophila 12 Genomes Consortium"/>
            <person name="Clark A.G."/>
            <person name="Eisen M.B."/>
            <person name="Smith D.R."/>
            <person name="Bergman C.M."/>
            <person name="Oliver B."/>
            <person name="Markow T.A."/>
            <person name="Kaufman T.C."/>
            <person name="Kellis M."/>
            <person name="Gelbart W."/>
            <person name="Iyer V.N."/>
            <person name="Pollard D.A."/>
            <person name="Sackton T.B."/>
            <person name="Larracuente A.M."/>
            <person name="Singh N.D."/>
            <person name="Abad J.P."/>
            <person name="Abt D.N."/>
            <person name="Adryan B."/>
            <person name="Aguade M."/>
            <person name="Akashi H."/>
            <person name="Anderson W.W."/>
            <person name="Aquadro C.F."/>
            <person name="Ardell D.H."/>
            <person name="Arguello R."/>
            <person name="Artieri C.G."/>
            <person name="Barbash D.A."/>
            <person name="Barker D."/>
            <person name="Barsanti P."/>
            <person name="Batterham P."/>
            <person name="Batzoglou S."/>
            <person name="Begun D."/>
            <person name="Bhutkar A."/>
            <person name="Blanco E."/>
            <person name="Bosak S.A."/>
            <person name="Bradley R.K."/>
            <person name="Brand A.D."/>
            <person name="Brent M.R."/>
            <person name="Brooks A.N."/>
            <person name="Brown R.H."/>
            <person name="Butlin R.K."/>
            <person name="Caggese C."/>
            <person name="Calvi B.R."/>
            <person name="Bernardo de Carvalho A."/>
            <person name="Caspi A."/>
            <person name="Castrezana S."/>
            <person name="Celniker S.E."/>
            <person name="Chang J.L."/>
            <person name="Chapple C."/>
            <person name="Chatterji S."/>
            <person name="Chinwalla A."/>
            <person name="Civetta A."/>
            <person name="Clifton S.W."/>
            <person name="Comeron J.M."/>
            <person name="Costello J.C."/>
            <person name="Coyne J.A."/>
            <person name="Daub J."/>
            <person name="David R.G."/>
            <person name="Delcher A.L."/>
            <person name="Delehaunty K."/>
            <person name="Do C.B."/>
            <person name="Ebling H."/>
            <person name="Edwards K."/>
            <person name="Eickbush T."/>
            <person name="Evans J.D."/>
            <person name="Filipski A."/>
            <person name="Findeiss S."/>
            <person name="Freyhult E."/>
            <person name="Fulton L."/>
            <person name="Fulton R."/>
            <person name="Garcia A.C."/>
            <person name="Gardiner A."/>
            <person name="Garfield D.A."/>
            <person name="Garvin B.E."/>
            <person name="Gibson G."/>
            <person name="Gilbert D."/>
            <person name="Gnerre S."/>
            <person name="Godfrey J."/>
            <person name="Good R."/>
            <person name="Gotea V."/>
            <person name="Gravely B."/>
            <person name="Greenberg A.J."/>
            <person name="Griffiths-Jones S."/>
            <person name="Gross S."/>
            <person name="Guigo R."/>
            <person name="Gustafson E.A."/>
            <person name="Haerty W."/>
            <person name="Hahn M.W."/>
            <person name="Halligan D.L."/>
            <person name="Halpern A.L."/>
            <person name="Halter G.M."/>
            <person name="Han M.V."/>
            <person name="Heger A."/>
            <person name="Hillier L."/>
            <person name="Hinrichs A.S."/>
            <person name="Holmes I."/>
            <person name="Hoskins R.A."/>
            <person name="Hubisz M.J."/>
            <person name="Hultmark D."/>
            <person name="Huntley M.A."/>
            <person name="Jaffe D.B."/>
            <person name="Jagadeeshan S."/>
            <person name="Jeck W.R."/>
            <person name="Johnson J."/>
            <person name="Jones C.D."/>
            <person name="Jordan W.C."/>
            <person name="Karpen G.H."/>
            <person name="Kataoka E."/>
            <person name="Keightley P.D."/>
            <person name="Kheradpour P."/>
            <person name="Kirkness E.F."/>
            <person name="Koerich L.B."/>
            <person name="Kristiansen K."/>
            <person name="Kudrna D."/>
            <person name="Kulathinal R.J."/>
            <person name="Kumar S."/>
            <person name="Kwok R."/>
            <person name="Lander E."/>
            <person name="Langley C.H."/>
            <person name="Lapoint R."/>
            <person name="Lazzaro B.P."/>
            <person name="Lee S.J."/>
            <person name="Levesque L."/>
            <person name="Li R."/>
            <person name="Lin C.F."/>
            <person name="Lin M.F."/>
            <person name="Lindblad-Toh K."/>
            <person name="Llopart A."/>
            <person name="Long M."/>
            <person name="Low L."/>
            <person name="Lozovsky E."/>
            <person name="Lu J."/>
            <person name="Luo M."/>
            <person name="Machado C.A."/>
            <person name="Makalowski W."/>
            <person name="Marzo M."/>
            <person name="Matsuda M."/>
            <person name="Matzkin L."/>
            <person name="McAllister B."/>
            <person name="McBride C.S."/>
            <person name="McKernan B."/>
            <person name="McKernan K."/>
            <person name="Mendez-Lago M."/>
            <person name="Minx P."/>
            <person name="Mollenhauer M.U."/>
            <person name="Montooth K."/>
            <person name="Mount S.M."/>
            <person name="Mu X."/>
            <person name="Myers E."/>
            <person name="Negre B."/>
            <person name="Newfeld S."/>
            <person name="Nielsen R."/>
            <person name="Noor M.A."/>
            <person name="O'Grady P."/>
            <person name="Pachter L."/>
            <person name="Papaceit M."/>
            <person name="Parisi M.J."/>
            <person name="Parisi M."/>
            <person name="Parts L."/>
            <person name="Pedersen J.S."/>
            <person name="Pesole G."/>
            <person name="Phillippy A.M."/>
            <person name="Ponting C.P."/>
            <person name="Pop M."/>
            <person name="Porcelli D."/>
            <person name="Powell J.R."/>
            <person name="Prohaska S."/>
            <person name="Pruitt K."/>
            <person name="Puig M."/>
            <person name="Quesneville H."/>
            <person name="Ram K.R."/>
            <person name="Rand D."/>
            <person name="Rasmussen M.D."/>
            <person name="Reed L.K."/>
            <person name="Reenan R."/>
            <person name="Reily A."/>
            <person name="Remington K.A."/>
            <person name="Rieger T.T."/>
            <person name="Ritchie M.G."/>
            <person name="Robin C."/>
            <person name="Rogers Y.H."/>
            <person name="Rohde C."/>
            <person name="Rozas J."/>
            <person name="Rubenfield M.J."/>
            <person name="Ruiz A."/>
            <person name="Russo S."/>
            <person name="Salzberg S.L."/>
            <person name="Sanchez-Gracia A."/>
            <person name="Saranga D.J."/>
            <person name="Sato H."/>
            <person name="Schaeffer S.W."/>
            <person name="Schatz M.C."/>
            <person name="Schlenke T."/>
            <person name="Schwartz R."/>
            <person name="Segarra C."/>
            <person name="Singh R.S."/>
            <person name="Sirot L."/>
            <person name="Sirota M."/>
            <person name="Sisneros N.B."/>
            <person name="Smith C.D."/>
            <person name="Smith T.F."/>
            <person name="Spieth J."/>
            <person name="Stage D.E."/>
            <person name="Stark A."/>
            <person name="Stephan W."/>
            <person name="Strausberg R.L."/>
            <person name="Strempel S."/>
            <person name="Sturgill D."/>
            <person name="Sutton G."/>
            <person name="Sutton G.G."/>
            <person name="Tao W."/>
            <person name="Teichmann S."/>
            <person name="Tobari Y.N."/>
            <person name="Tomimura Y."/>
            <person name="Tsolas J.M."/>
            <person name="Valente V.L."/>
            <person name="Venter E."/>
            <person name="Venter J.C."/>
            <person name="Vicario S."/>
            <person name="Vieira F.G."/>
            <person name="Vilella A.J."/>
            <person name="Villasante A."/>
            <person name="Walenz B."/>
            <person name="Wang J."/>
            <person name="Wasserman M."/>
            <person name="Watts T."/>
            <person name="Wilson D."/>
            <person name="Wilson R.K."/>
            <person name="Wing R.A."/>
            <person name="Wolfner M.F."/>
            <person name="Wong A."/>
            <person name="Wong G.K."/>
            <person name="Wu C.I."/>
            <person name="Wu G."/>
            <person name="Yamamoto D."/>
            <person name="Yang H.P."/>
            <person name="Yang S.P."/>
            <person name="Yorke J.A."/>
            <person name="Yoshida K."/>
            <person name="Zdobnov E."/>
            <person name="Zhang P."/>
            <person name="Zhang Y."/>
            <person name="Zimin A.V."/>
            <person name="Baldwin J."/>
            <person name="Abdouelleil A."/>
            <person name="Abdulkadir J."/>
            <person name="Abebe A."/>
            <person name="Abera B."/>
            <person name="Abreu J."/>
            <person name="Acer S.C."/>
            <person name="Aftuck L."/>
            <person name="Alexander A."/>
            <person name="An P."/>
            <person name="Anderson E."/>
            <person name="Anderson S."/>
            <person name="Arachi H."/>
            <person name="Azer M."/>
            <person name="Bachantsang P."/>
            <person name="Barry A."/>
            <person name="Bayul T."/>
            <person name="Berlin A."/>
            <person name="Bessette D."/>
            <person name="Bloom T."/>
            <person name="Blye J."/>
            <person name="Boguslavskiy L."/>
            <person name="Bonnet C."/>
            <person name="Boukhgalter B."/>
            <person name="Bourzgui I."/>
            <person name="Brown A."/>
            <person name="Cahill P."/>
            <person name="Channer S."/>
            <person name="Cheshatsang Y."/>
            <person name="Chuda L."/>
            <person name="Citroen M."/>
            <person name="Collymore A."/>
            <person name="Cooke P."/>
            <person name="Costello M."/>
            <person name="D'Aco K."/>
            <person name="Daza R."/>
            <person name="De Haan G."/>
            <person name="DeGray S."/>
            <person name="DeMaso C."/>
            <person name="Dhargay N."/>
            <person name="Dooley K."/>
            <person name="Dooley E."/>
            <person name="Doricent M."/>
            <person name="Dorje P."/>
            <person name="Dorjee K."/>
            <person name="Dupes A."/>
            <person name="Elong R."/>
            <person name="Falk J."/>
            <person name="Farina A."/>
            <person name="Faro S."/>
            <person name="Ferguson D."/>
            <person name="Fisher S."/>
            <person name="Foley C.D."/>
            <person name="Franke A."/>
            <person name="Friedrich D."/>
            <person name="Gadbois L."/>
            <person name="Gearin G."/>
            <person name="Gearin C.R."/>
            <person name="Giannoukos G."/>
            <person name="Goode T."/>
            <person name="Graham J."/>
            <person name="Grandbois E."/>
            <person name="Grewal S."/>
            <person name="Gyaltsen K."/>
            <person name="Hafez N."/>
            <person name="Hagos B."/>
            <person name="Hall J."/>
            <person name="Henson C."/>
            <person name="Hollinger A."/>
            <person name="Honan T."/>
            <person name="Huard M.D."/>
            <person name="Hughes L."/>
            <person name="Hurhula B."/>
            <person name="Husby M.E."/>
            <person name="Kamat A."/>
            <person name="Kanga B."/>
            <person name="Kashin S."/>
            <person name="Khazanovich D."/>
            <person name="Kisner P."/>
            <person name="Lance K."/>
            <person name="Lara M."/>
            <person name="Lee W."/>
            <person name="Lennon N."/>
            <person name="Letendre F."/>
            <person name="LeVine R."/>
            <person name="Lipovsky A."/>
            <person name="Liu X."/>
            <person name="Liu J."/>
            <person name="Liu S."/>
            <person name="Lokyitsang T."/>
            <person name="Lokyitsang Y."/>
            <person name="Lubonja R."/>
            <person name="Lui A."/>
            <person name="MacDonald P."/>
            <person name="Magnisalis V."/>
            <person name="Maru K."/>
            <person name="Matthews C."/>
            <person name="McCusker W."/>
            <person name="McDonough S."/>
            <person name="Mehta T."/>
            <person name="Meldrim J."/>
            <person name="Meneus L."/>
            <person name="Mihai O."/>
            <person name="Mihalev A."/>
            <person name="Mihova T."/>
            <person name="Mittelman R."/>
            <person name="Mlenga V."/>
            <person name="Montmayeur A."/>
            <person name="Mulrain L."/>
            <person name="Navidi A."/>
            <person name="Naylor J."/>
            <person name="Negash T."/>
            <person name="Nguyen T."/>
            <person name="Nguyen N."/>
            <person name="Nicol R."/>
            <person name="Norbu C."/>
            <person name="Norbu N."/>
            <person name="Novod N."/>
            <person name="O'Neill B."/>
            <person name="Osman S."/>
            <person name="Markiewicz E."/>
            <person name="Oyono O.L."/>
            <person name="Patti C."/>
            <person name="Phunkhang P."/>
            <person name="Pierre F."/>
            <person name="Priest M."/>
            <person name="Raghuraman S."/>
            <person name="Rege F."/>
            <person name="Reyes R."/>
            <person name="Rise C."/>
            <person name="Rogov P."/>
            <person name="Ross K."/>
            <person name="Ryan E."/>
            <person name="Settipalli S."/>
            <person name="Shea T."/>
            <person name="Sherpa N."/>
            <person name="Shi L."/>
            <person name="Shih D."/>
            <person name="Sparrow T."/>
            <person name="Spaulding J."/>
            <person name="Stalker J."/>
            <person name="Stange-Thomann N."/>
            <person name="Stavropoulos S."/>
            <person name="Stone C."/>
            <person name="Strader C."/>
            <person name="Tesfaye S."/>
            <person name="Thomson T."/>
            <person name="Thoulutsang Y."/>
            <person name="Thoulutsang D."/>
            <person name="Topham K."/>
            <person name="Topping I."/>
            <person name="Tsamla T."/>
            <person name="Vassiliev H."/>
            <person name="Vo A."/>
            <person name="Wangchuk T."/>
            <person name="Wangdi T."/>
            <person name="Weiand M."/>
            <person name="Wilkinson J."/>
            <person name="Wilson A."/>
            <person name="Yadav S."/>
            <person name="Young G."/>
            <person name="Yu Q."/>
            <person name="Zembek L."/>
            <person name="Zhong D."/>
            <person name="Zimmer A."/>
            <person name="Zwirko Z."/>
            <person name="Jaffe D.B."/>
            <person name="Alvarez P."/>
            <person name="Brockman W."/>
            <person name="Butler J."/>
            <person name="Chin C."/>
            <person name="Gnerre S."/>
            <person name="Grabherr M."/>
            <person name="Kleber M."/>
            <person name="Mauceli E."/>
            <person name="MacCallum I."/>
        </authorList>
    </citation>
    <scope>NUCLEOTIDE SEQUENCE [LARGE SCALE GENOMIC DNA]</scope>
    <source>
        <strain evidence="3">Tucson 15010-1051.87</strain>
    </source>
</reference>
<dbReference type="OrthoDB" id="7883760at2759"/>